<dbReference type="InterPro" id="IPR051502">
    <property type="entry name" value="RLP_Defense_Trigger"/>
</dbReference>
<evidence type="ECO:0000313" key="11">
    <source>
        <dbReference type="EMBL" id="VVA94357.1"/>
    </source>
</evidence>
<evidence type="ECO:0000256" key="9">
    <source>
        <dbReference type="ARBA" id="ARBA00023136"/>
    </source>
</evidence>
<evidence type="ECO:0000256" key="6">
    <source>
        <dbReference type="ARBA" id="ARBA00022729"/>
    </source>
</evidence>
<evidence type="ECO:0000256" key="3">
    <source>
        <dbReference type="ARBA" id="ARBA00022475"/>
    </source>
</evidence>
<dbReference type="InterPro" id="IPR001611">
    <property type="entry name" value="Leu-rich_rpt"/>
</dbReference>
<evidence type="ECO:0008006" key="13">
    <source>
        <dbReference type="Google" id="ProtNLM"/>
    </source>
</evidence>
<name>A0A565AYB3_9BRAS</name>
<evidence type="ECO:0000256" key="2">
    <source>
        <dbReference type="ARBA" id="ARBA00009592"/>
    </source>
</evidence>
<dbReference type="SUPFAM" id="SSF52058">
    <property type="entry name" value="L domain-like"/>
    <property type="match status" value="1"/>
</dbReference>
<keyword evidence="12" id="KW-1185">Reference proteome</keyword>
<dbReference type="EMBL" id="CABITT030000002">
    <property type="protein sequence ID" value="VVA94357.1"/>
    <property type="molecule type" value="Genomic_DNA"/>
</dbReference>
<dbReference type="PROSITE" id="PS51450">
    <property type="entry name" value="LRR"/>
    <property type="match status" value="1"/>
</dbReference>
<evidence type="ECO:0000256" key="4">
    <source>
        <dbReference type="ARBA" id="ARBA00022614"/>
    </source>
</evidence>
<dbReference type="Pfam" id="PF13855">
    <property type="entry name" value="LRR_8"/>
    <property type="match status" value="1"/>
</dbReference>
<dbReference type="PANTHER" id="PTHR48062">
    <property type="entry name" value="RECEPTOR-LIKE PROTEIN 14"/>
    <property type="match status" value="1"/>
</dbReference>
<protein>
    <recommendedName>
        <fullName evidence="13">Leucine-rich repeat-containing N-terminal plant-type domain-containing protein</fullName>
    </recommendedName>
</protein>
<keyword evidence="5" id="KW-0812">Transmembrane</keyword>
<dbReference type="GO" id="GO:0005886">
    <property type="term" value="C:plasma membrane"/>
    <property type="evidence" value="ECO:0007669"/>
    <property type="project" value="UniProtKB-SubCell"/>
</dbReference>
<evidence type="ECO:0000256" key="5">
    <source>
        <dbReference type="ARBA" id="ARBA00022692"/>
    </source>
</evidence>
<keyword evidence="10" id="KW-0675">Receptor</keyword>
<organism evidence="11 12">
    <name type="scientific">Arabis nemorensis</name>
    <dbReference type="NCBI Taxonomy" id="586526"/>
    <lineage>
        <taxon>Eukaryota</taxon>
        <taxon>Viridiplantae</taxon>
        <taxon>Streptophyta</taxon>
        <taxon>Embryophyta</taxon>
        <taxon>Tracheophyta</taxon>
        <taxon>Spermatophyta</taxon>
        <taxon>Magnoliopsida</taxon>
        <taxon>eudicotyledons</taxon>
        <taxon>Gunneridae</taxon>
        <taxon>Pentapetalae</taxon>
        <taxon>rosids</taxon>
        <taxon>malvids</taxon>
        <taxon>Brassicales</taxon>
        <taxon>Brassicaceae</taxon>
        <taxon>Arabideae</taxon>
        <taxon>Arabis</taxon>
    </lineage>
</organism>
<reference evidence="11" key="1">
    <citation type="submission" date="2019-07" db="EMBL/GenBank/DDBJ databases">
        <authorList>
            <person name="Dittberner H."/>
        </authorList>
    </citation>
    <scope>NUCLEOTIDE SEQUENCE [LARGE SCALE GENOMIC DNA]</scope>
</reference>
<comment type="subcellular location">
    <subcellularLocation>
        <location evidence="1">Cell membrane</location>
        <topology evidence="1">Single-pass membrane protein</topology>
    </subcellularLocation>
</comment>
<comment type="similarity">
    <text evidence="2">Belongs to the RLP family.</text>
</comment>
<dbReference type="PANTHER" id="PTHR48062:SF52">
    <property type="entry name" value="RECEPTOR-LIKE PROTEIN 8-RELATED"/>
    <property type="match status" value="1"/>
</dbReference>
<sequence length="111" mass="12477">MVTTTELLSHNGYYIPSFAQVRCLHMGENFKYMFGLDLAENELSGEIPVELGGLLELRALNLSHNKLSGVIPESFSGIKDVERLDLSFNKLHPTTTNRFHEPPSCLQCIIQ</sequence>
<keyword evidence="4" id="KW-0433">Leucine-rich repeat</keyword>
<keyword evidence="9" id="KW-0472">Membrane</keyword>
<keyword evidence="7" id="KW-0677">Repeat</keyword>
<keyword evidence="6" id="KW-0732">Signal</keyword>
<dbReference type="PRINTS" id="PR00019">
    <property type="entry name" value="LEURICHRPT"/>
</dbReference>
<dbReference type="Gene3D" id="3.80.10.10">
    <property type="entry name" value="Ribonuclease Inhibitor"/>
    <property type="match status" value="1"/>
</dbReference>
<keyword evidence="8" id="KW-1133">Transmembrane helix</keyword>
<proteinExistence type="inferred from homology"/>
<gene>
    <name evidence="11" type="ORF">ANE_LOCUS4802</name>
</gene>
<dbReference type="OrthoDB" id="544346at2759"/>
<dbReference type="InterPro" id="IPR032675">
    <property type="entry name" value="LRR_dom_sf"/>
</dbReference>
<dbReference type="AlphaFoldDB" id="A0A565AYB3"/>
<comment type="caution">
    <text evidence="11">The sequence shown here is derived from an EMBL/GenBank/DDBJ whole genome shotgun (WGS) entry which is preliminary data.</text>
</comment>
<dbReference type="Proteomes" id="UP000489600">
    <property type="component" value="Unassembled WGS sequence"/>
</dbReference>
<evidence type="ECO:0000256" key="8">
    <source>
        <dbReference type="ARBA" id="ARBA00022989"/>
    </source>
</evidence>
<evidence type="ECO:0000256" key="10">
    <source>
        <dbReference type="ARBA" id="ARBA00023170"/>
    </source>
</evidence>
<evidence type="ECO:0000256" key="7">
    <source>
        <dbReference type="ARBA" id="ARBA00022737"/>
    </source>
</evidence>
<evidence type="ECO:0000313" key="12">
    <source>
        <dbReference type="Proteomes" id="UP000489600"/>
    </source>
</evidence>
<keyword evidence="3" id="KW-1003">Cell membrane</keyword>
<accession>A0A565AYB3</accession>
<evidence type="ECO:0000256" key="1">
    <source>
        <dbReference type="ARBA" id="ARBA00004162"/>
    </source>
</evidence>